<evidence type="ECO:0000313" key="1">
    <source>
        <dbReference type="EMBL" id="LAB09086.1"/>
    </source>
</evidence>
<dbReference type="AlphaFoldDB" id="A0A2D4KK41"/>
<organism evidence="1">
    <name type="scientific">Micrurus paraensis</name>
    <dbReference type="NCBI Taxonomy" id="1970185"/>
    <lineage>
        <taxon>Eukaryota</taxon>
        <taxon>Metazoa</taxon>
        <taxon>Chordata</taxon>
        <taxon>Craniata</taxon>
        <taxon>Vertebrata</taxon>
        <taxon>Euteleostomi</taxon>
        <taxon>Lepidosauria</taxon>
        <taxon>Squamata</taxon>
        <taxon>Bifurcata</taxon>
        <taxon>Unidentata</taxon>
        <taxon>Episquamata</taxon>
        <taxon>Toxicofera</taxon>
        <taxon>Serpentes</taxon>
        <taxon>Colubroidea</taxon>
        <taxon>Elapidae</taxon>
        <taxon>Elapinae</taxon>
        <taxon>Micrurus</taxon>
    </lineage>
</organism>
<reference evidence="1" key="1">
    <citation type="submission" date="2017-07" db="EMBL/GenBank/DDBJ databases">
        <authorList>
            <person name="Mikheyev A."/>
            <person name="Grau M."/>
        </authorList>
    </citation>
    <scope>NUCLEOTIDE SEQUENCE</scope>
    <source>
        <tissue evidence="1">Venom_gland</tissue>
    </source>
</reference>
<accession>A0A2D4KK41</accession>
<protein>
    <submittedName>
        <fullName evidence="1">Uncharacterized protein</fullName>
    </submittedName>
</protein>
<dbReference type="EMBL" id="IACL01075136">
    <property type="protein sequence ID" value="LAB09086.1"/>
    <property type="molecule type" value="Transcribed_RNA"/>
</dbReference>
<name>A0A2D4KK41_9SAUR</name>
<reference evidence="1" key="2">
    <citation type="submission" date="2017-11" db="EMBL/GenBank/DDBJ databases">
        <title>Coralsnake Venomics: Analyses of Venom Gland Transcriptomes and Proteomes of Six Brazilian Taxa.</title>
        <authorList>
            <person name="Aird S.D."/>
            <person name="Jorge da Silva N."/>
            <person name="Qiu L."/>
            <person name="Villar-Briones A."/>
            <person name="Aparecida-Saddi V."/>
            <person name="Campos-Telles M.P."/>
            <person name="Grau M."/>
            <person name="Mikheyev A.S."/>
        </authorList>
    </citation>
    <scope>NUCLEOTIDE SEQUENCE</scope>
    <source>
        <tissue evidence="1">Venom_gland</tissue>
    </source>
</reference>
<proteinExistence type="predicted"/>
<sequence length="100" mass="11894">MEAMIYPNTLDINKMIRYNQLLDDQGILKTNQKLKEEGIGIDWWPHLQTKCKKDVEEFGIDRMPQQLDKILLGSEEKFIIKMYNYLLKFDREEEAVKLTG</sequence>